<accession>A0ABX1ZPP9</accession>
<keyword evidence="1" id="KW-1133">Transmembrane helix</keyword>
<dbReference type="EMBL" id="WHNZ01000041">
    <property type="protein sequence ID" value="NOV02054.1"/>
    <property type="molecule type" value="Genomic_DNA"/>
</dbReference>
<dbReference type="Proteomes" id="UP000618579">
    <property type="component" value="Unassembled WGS sequence"/>
</dbReference>
<evidence type="ECO:0000256" key="1">
    <source>
        <dbReference type="SAM" id="Phobius"/>
    </source>
</evidence>
<evidence type="ECO:0000313" key="3">
    <source>
        <dbReference type="Proteomes" id="UP000618579"/>
    </source>
</evidence>
<proteinExistence type="predicted"/>
<name>A0ABX1ZPP9_9BACL</name>
<protein>
    <submittedName>
        <fullName evidence="2">Uncharacterized protein</fullName>
    </submittedName>
</protein>
<keyword evidence="1" id="KW-0812">Transmembrane</keyword>
<reference evidence="2 3" key="1">
    <citation type="submission" date="2019-10" db="EMBL/GenBank/DDBJ databases">
        <title>Description of Paenibacillus pedi sp. nov.</title>
        <authorList>
            <person name="Carlier A."/>
            <person name="Qi S."/>
        </authorList>
    </citation>
    <scope>NUCLEOTIDE SEQUENCE [LARGE SCALE GENOMIC DNA]</scope>
    <source>
        <strain evidence="2 3">LMG 31457</strain>
    </source>
</reference>
<keyword evidence="1" id="KW-0472">Membrane</keyword>
<gene>
    <name evidence="2" type="ORF">GC097_18780</name>
</gene>
<comment type="caution">
    <text evidence="2">The sequence shown here is derived from an EMBL/GenBank/DDBJ whole genome shotgun (WGS) entry which is preliminary data.</text>
</comment>
<keyword evidence="3" id="KW-1185">Reference proteome</keyword>
<organism evidence="2 3">
    <name type="scientific">Paenibacillus planticolens</name>
    <dbReference type="NCBI Taxonomy" id="2654976"/>
    <lineage>
        <taxon>Bacteria</taxon>
        <taxon>Bacillati</taxon>
        <taxon>Bacillota</taxon>
        <taxon>Bacilli</taxon>
        <taxon>Bacillales</taxon>
        <taxon>Paenibacillaceae</taxon>
        <taxon>Paenibacillus</taxon>
    </lineage>
</organism>
<evidence type="ECO:0000313" key="2">
    <source>
        <dbReference type="EMBL" id="NOV02054.1"/>
    </source>
</evidence>
<feature type="transmembrane region" description="Helical" evidence="1">
    <location>
        <begin position="35"/>
        <end position="56"/>
    </location>
</feature>
<feature type="transmembrane region" description="Helical" evidence="1">
    <location>
        <begin position="12"/>
        <end position="29"/>
    </location>
</feature>
<dbReference type="RefSeq" id="WP_171684885.1">
    <property type="nucleotide sequence ID" value="NZ_WHNZ01000041.1"/>
</dbReference>
<sequence length="64" mass="7171">MQRLKALRGILEKMLWFAPALILGIGTLPNVAGSLWWDVFGVLLFLTVLFICGIGLQQKEDLIE</sequence>